<name>A0A0L9U4P9_PHAAN</name>
<dbReference type="EMBL" id="CM003373">
    <property type="protein sequence ID" value="KOM37765.1"/>
    <property type="molecule type" value="Genomic_DNA"/>
</dbReference>
<evidence type="ECO:0000313" key="3">
    <source>
        <dbReference type="Proteomes" id="UP000053144"/>
    </source>
</evidence>
<dbReference type="Proteomes" id="UP000053144">
    <property type="component" value="Chromosome 3"/>
</dbReference>
<protein>
    <submittedName>
        <fullName evidence="2">Uncharacterized protein</fullName>
    </submittedName>
</protein>
<dbReference type="AlphaFoldDB" id="A0A0L9U4P9"/>
<evidence type="ECO:0000256" key="1">
    <source>
        <dbReference type="SAM" id="Coils"/>
    </source>
</evidence>
<proteinExistence type="predicted"/>
<sequence>MEMQSELSNRLQIWTLAKMRAETQLERAIWERTKMVREIEELRRQREVLNQRIEFCKQKDAIGMAARLADTRCTFREYTTEEIQAAKVEVPRRLEQCLEGTLQPLHCFH</sequence>
<reference evidence="3" key="1">
    <citation type="journal article" date="2015" name="Proc. Natl. Acad. Sci. U.S.A.">
        <title>Genome sequencing of adzuki bean (Vigna angularis) provides insight into high starch and low fat accumulation and domestication.</title>
        <authorList>
            <person name="Yang K."/>
            <person name="Tian Z."/>
            <person name="Chen C."/>
            <person name="Luo L."/>
            <person name="Zhao B."/>
            <person name="Wang Z."/>
            <person name="Yu L."/>
            <person name="Li Y."/>
            <person name="Sun Y."/>
            <person name="Li W."/>
            <person name="Chen Y."/>
            <person name="Li Y."/>
            <person name="Zhang Y."/>
            <person name="Ai D."/>
            <person name="Zhao J."/>
            <person name="Shang C."/>
            <person name="Ma Y."/>
            <person name="Wu B."/>
            <person name="Wang M."/>
            <person name="Gao L."/>
            <person name="Sun D."/>
            <person name="Zhang P."/>
            <person name="Guo F."/>
            <person name="Wang W."/>
            <person name="Li Y."/>
            <person name="Wang J."/>
            <person name="Varshney R.K."/>
            <person name="Wang J."/>
            <person name="Ling H.Q."/>
            <person name="Wan P."/>
        </authorList>
    </citation>
    <scope>NUCLEOTIDE SEQUENCE</scope>
    <source>
        <strain evidence="3">cv. Jingnong 6</strain>
    </source>
</reference>
<gene>
    <name evidence="2" type="ORF">LR48_Vigan03g114700</name>
</gene>
<evidence type="ECO:0000313" key="2">
    <source>
        <dbReference type="EMBL" id="KOM37765.1"/>
    </source>
</evidence>
<dbReference type="Gramene" id="KOM37765">
    <property type="protein sequence ID" value="KOM37765"/>
    <property type="gene ID" value="LR48_Vigan03g114700"/>
</dbReference>
<keyword evidence="1" id="KW-0175">Coiled coil</keyword>
<organism evidence="2 3">
    <name type="scientific">Phaseolus angularis</name>
    <name type="common">Azuki bean</name>
    <name type="synonym">Vigna angularis</name>
    <dbReference type="NCBI Taxonomy" id="3914"/>
    <lineage>
        <taxon>Eukaryota</taxon>
        <taxon>Viridiplantae</taxon>
        <taxon>Streptophyta</taxon>
        <taxon>Embryophyta</taxon>
        <taxon>Tracheophyta</taxon>
        <taxon>Spermatophyta</taxon>
        <taxon>Magnoliopsida</taxon>
        <taxon>eudicotyledons</taxon>
        <taxon>Gunneridae</taxon>
        <taxon>Pentapetalae</taxon>
        <taxon>rosids</taxon>
        <taxon>fabids</taxon>
        <taxon>Fabales</taxon>
        <taxon>Fabaceae</taxon>
        <taxon>Papilionoideae</taxon>
        <taxon>50 kb inversion clade</taxon>
        <taxon>NPAAA clade</taxon>
        <taxon>indigoferoid/millettioid clade</taxon>
        <taxon>Phaseoleae</taxon>
        <taxon>Vigna</taxon>
    </lineage>
</organism>
<feature type="coiled-coil region" evidence="1">
    <location>
        <begin position="25"/>
        <end position="59"/>
    </location>
</feature>
<accession>A0A0L9U4P9</accession>